<accession>A0A1J1HQS9</accession>
<reference evidence="1 2" key="1">
    <citation type="submission" date="2015-04" db="EMBL/GenBank/DDBJ databases">
        <authorList>
            <person name="Syromyatnikov M.Y."/>
            <person name="Popov V.N."/>
        </authorList>
    </citation>
    <scope>NUCLEOTIDE SEQUENCE [LARGE SCALE GENOMIC DNA]</scope>
</reference>
<gene>
    <name evidence="1" type="ORF">CLUMA_CG004081</name>
</gene>
<organism evidence="1 2">
    <name type="scientific">Clunio marinus</name>
    <dbReference type="NCBI Taxonomy" id="568069"/>
    <lineage>
        <taxon>Eukaryota</taxon>
        <taxon>Metazoa</taxon>
        <taxon>Ecdysozoa</taxon>
        <taxon>Arthropoda</taxon>
        <taxon>Hexapoda</taxon>
        <taxon>Insecta</taxon>
        <taxon>Pterygota</taxon>
        <taxon>Neoptera</taxon>
        <taxon>Endopterygota</taxon>
        <taxon>Diptera</taxon>
        <taxon>Nematocera</taxon>
        <taxon>Chironomoidea</taxon>
        <taxon>Chironomidae</taxon>
        <taxon>Clunio</taxon>
    </lineage>
</organism>
<evidence type="ECO:0000313" key="2">
    <source>
        <dbReference type="Proteomes" id="UP000183832"/>
    </source>
</evidence>
<dbReference type="Pfam" id="PF06477">
    <property type="entry name" value="DUF1091"/>
    <property type="match status" value="1"/>
</dbReference>
<dbReference type="InterPro" id="IPR010512">
    <property type="entry name" value="DUF1091"/>
</dbReference>
<sequence>MKLFNDTDGHSKLNLTSNQLKDMEKFVVTVTVKQSSRKGVKQFDHEIMKINVDSCKISKGAFRNFFINAVYDAIKEVSNFRLSCPQLKGNFYTRNLPMIDNFPFSEKFLMERSTGDFEISSVIRGKPYNMKKSDNVCNQFCN</sequence>
<dbReference type="Proteomes" id="UP000183832">
    <property type="component" value="Unassembled WGS sequence"/>
</dbReference>
<evidence type="ECO:0000313" key="1">
    <source>
        <dbReference type="EMBL" id="CRK90399.1"/>
    </source>
</evidence>
<dbReference type="EMBL" id="CVRI01000018">
    <property type="protein sequence ID" value="CRK90399.1"/>
    <property type="molecule type" value="Genomic_DNA"/>
</dbReference>
<protein>
    <submittedName>
        <fullName evidence="1">CLUMA_CG004081, isoform A</fullName>
    </submittedName>
</protein>
<dbReference type="OrthoDB" id="8186735at2759"/>
<dbReference type="AlphaFoldDB" id="A0A1J1HQS9"/>
<proteinExistence type="predicted"/>
<name>A0A1J1HQS9_9DIPT</name>
<keyword evidence="2" id="KW-1185">Reference proteome</keyword>